<evidence type="ECO:0000313" key="4">
    <source>
        <dbReference type="EMBL" id="BCU83158.1"/>
    </source>
</evidence>
<dbReference type="InterPro" id="IPR041489">
    <property type="entry name" value="PDZ_6"/>
</dbReference>
<proteinExistence type="predicted"/>
<keyword evidence="5" id="KW-1185">Reference proteome</keyword>
<feature type="transmembrane region" description="Helical" evidence="2">
    <location>
        <begin position="100"/>
        <end position="121"/>
    </location>
</feature>
<dbReference type="Gene3D" id="2.30.42.10">
    <property type="match status" value="1"/>
</dbReference>
<feature type="transmembrane region" description="Helical" evidence="2">
    <location>
        <begin position="192"/>
        <end position="212"/>
    </location>
</feature>
<feature type="domain" description="PDZ" evidence="3">
    <location>
        <begin position="265"/>
        <end position="346"/>
    </location>
</feature>
<dbReference type="RefSeq" id="WP_212773414.1">
    <property type="nucleotide sequence ID" value="NZ_AP024601.1"/>
</dbReference>
<keyword evidence="2" id="KW-0812">Transmembrane</keyword>
<dbReference type="InterPro" id="IPR036034">
    <property type="entry name" value="PDZ_sf"/>
</dbReference>
<feature type="transmembrane region" description="Helical" evidence="2">
    <location>
        <begin position="254"/>
        <end position="273"/>
    </location>
</feature>
<dbReference type="KEGG" id="pabs:JIR001_29410"/>
<reference evidence="4" key="1">
    <citation type="journal article" date="2013" name="Int. J. Syst. Evol. Microbiol.">
        <title>Polycladomyces abyssicola gen. nov., sp. nov., a thermophilic filamentous bacterium isolated from hemipelagic sediment.</title>
        <authorList>
            <person name="Tsubouchi T."/>
            <person name="Shimane Y."/>
            <person name="Mori K."/>
            <person name="Usui K."/>
            <person name="Hiraki T."/>
            <person name="Tame A."/>
            <person name="Uematsu K."/>
            <person name="Maruyama T."/>
            <person name="Hatada Y."/>
        </authorList>
    </citation>
    <scope>NUCLEOTIDE SEQUENCE</scope>
    <source>
        <strain evidence="4">JIR-001</strain>
    </source>
</reference>
<dbReference type="SUPFAM" id="SSF50156">
    <property type="entry name" value="PDZ domain-like"/>
    <property type="match status" value="1"/>
</dbReference>
<name>A0A8D5UI67_9BACL</name>
<dbReference type="EMBL" id="AP024601">
    <property type="protein sequence ID" value="BCU83158.1"/>
    <property type="molecule type" value="Genomic_DNA"/>
</dbReference>
<feature type="transmembrane region" description="Helical" evidence="2">
    <location>
        <begin position="232"/>
        <end position="248"/>
    </location>
</feature>
<sequence>MTSWLAFPLSSPNTWKALLVHPLWWTALVCMLMQFVFKGLREWRKYGRRLDPPTPLLLRTFFWGAVGGGVCSVFASFWQWEVRPMELWWIWGWTVVLGLFRLRWACAAYGGGLLALFALLASHVSAEQVPPEWLDAWRRLSMVSVTDWLYLIGLLHVLEWLLIRLDGLTGFIPETVRHRDGYIVGGFRLQKLWAVPLVVPTAGGWLPLPLLLGFSRLNLSMIHQQQKRRASTFALLYALILAGLTWVSTWWTPLIWAAAIFAVVGHEAVYLVGKWREKRREPRFASHFRGLSVLAVLPDTPASQMGIRPGERITRMNGVHIRTVDDIRLAMQKSPAYCKLEVVDELGETRLVQRAIYEGDPSDLGVIPSPGPINRISSPVSEAVSP</sequence>
<keyword evidence="2" id="KW-1133">Transmembrane helix</keyword>
<keyword evidence="2" id="KW-0472">Membrane</keyword>
<feature type="transmembrane region" description="Helical" evidence="2">
    <location>
        <begin position="142"/>
        <end position="163"/>
    </location>
</feature>
<feature type="region of interest" description="Disordered" evidence="1">
    <location>
        <begin position="367"/>
        <end position="386"/>
    </location>
</feature>
<organism evidence="4 5">
    <name type="scientific">Polycladomyces abyssicola</name>
    <dbReference type="NCBI Taxonomy" id="1125966"/>
    <lineage>
        <taxon>Bacteria</taxon>
        <taxon>Bacillati</taxon>
        <taxon>Bacillota</taxon>
        <taxon>Bacilli</taxon>
        <taxon>Bacillales</taxon>
        <taxon>Thermoactinomycetaceae</taxon>
        <taxon>Polycladomyces</taxon>
    </lineage>
</organism>
<dbReference type="SMART" id="SM00228">
    <property type="entry name" value="PDZ"/>
    <property type="match status" value="1"/>
</dbReference>
<accession>A0A8D5UI67</accession>
<reference evidence="4" key="2">
    <citation type="journal article" date="2021" name="Microbiol. Resour. Announc.">
        <title>Complete Genome Sequence of Polycladomyces abyssicola JIR-001T, Isolated from Hemipelagic Sediment in Deep Seawater.</title>
        <authorList>
            <person name="Tsubouchi T."/>
            <person name="Kaneko Y."/>
        </authorList>
    </citation>
    <scope>NUCLEOTIDE SEQUENCE</scope>
    <source>
        <strain evidence="4">JIR-001</strain>
    </source>
</reference>
<protein>
    <submittedName>
        <fullName evidence="4">Membrane protein</fullName>
    </submittedName>
</protein>
<dbReference type="AlphaFoldDB" id="A0A8D5UI67"/>
<dbReference type="InterPro" id="IPR001478">
    <property type="entry name" value="PDZ"/>
</dbReference>
<dbReference type="Proteomes" id="UP000677436">
    <property type="component" value="Chromosome"/>
</dbReference>
<evidence type="ECO:0000313" key="5">
    <source>
        <dbReference type="Proteomes" id="UP000677436"/>
    </source>
</evidence>
<feature type="transmembrane region" description="Helical" evidence="2">
    <location>
        <begin position="20"/>
        <end position="40"/>
    </location>
</feature>
<gene>
    <name evidence="4" type="ORF">JIR001_29410</name>
</gene>
<dbReference type="Pfam" id="PF17820">
    <property type="entry name" value="PDZ_6"/>
    <property type="match status" value="1"/>
</dbReference>
<feature type="transmembrane region" description="Helical" evidence="2">
    <location>
        <begin position="61"/>
        <end position="80"/>
    </location>
</feature>
<evidence type="ECO:0000256" key="2">
    <source>
        <dbReference type="SAM" id="Phobius"/>
    </source>
</evidence>
<evidence type="ECO:0000259" key="3">
    <source>
        <dbReference type="SMART" id="SM00228"/>
    </source>
</evidence>
<evidence type="ECO:0000256" key="1">
    <source>
        <dbReference type="SAM" id="MobiDB-lite"/>
    </source>
</evidence>